<gene>
    <name evidence="2" type="ORF">EGK74_08660</name>
</gene>
<accession>A0A3N4N2C0</accession>
<dbReference type="OrthoDB" id="5298817at2"/>
<proteinExistence type="predicted"/>
<organism evidence="2 3">
    <name type="scientific">Neisseria weixii</name>
    <dbReference type="NCBI Taxonomy" id="1853276"/>
    <lineage>
        <taxon>Bacteria</taxon>
        <taxon>Pseudomonadati</taxon>
        <taxon>Pseudomonadota</taxon>
        <taxon>Betaproteobacteria</taxon>
        <taxon>Neisseriales</taxon>
        <taxon>Neisseriaceae</taxon>
        <taxon>Neisseria</taxon>
    </lineage>
</organism>
<dbReference type="InterPro" id="IPR006640">
    <property type="entry name" value="SprT-like_domain"/>
</dbReference>
<dbReference type="EMBL" id="RPFL01000021">
    <property type="protein sequence ID" value="RPD86150.1"/>
    <property type="molecule type" value="Genomic_DNA"/>
</dbReference>
<feature type="domain" description="SprT-like" evidence="1">
    <location>
        <begin position="15"/>
        <end position="116"/>
    </location>
</feature>
<comment type="caution">
    <text evidence="2">The sequence shown here is derived from an EMBL/GenBank/DDBJ whole genome shotgun (WGS) entry which is preliminary data.</text>
</comment>
<evidence type="ECO:0000259" key="1">
    <source>
        <dbReference type="Pfam" id="PF10263"/>
    </source>
</evidence>
<name>A0A3N4N2C0_9NEIS</name>
<dbReference type="AlphaFoldDB" id="A0A3N4N2C0"/>
<dbReference type="RefSeq" id="WP_123804485.1">
    <property type="nucleotide sequence ID" value="NZ_RPFL01000021.1"/>
</dbReference>
<sequence length="294" mass="33719">MTAKPTLQMYNFIQDAYDFFNSRLFAGQLPPCLLTLQRDSNVMGYFSSNRWQKGKGDDTIHEIALNPQYFITHRPLELMQTLVHEMVHLWQHEFGKPSHRTYHNKEWADKMESIGLMPSSTGKPGGKRTGQKMSDYPMKNGAFYFQCVAFSKMGYQLPFYDRHAKTESTQVRHNELENLASVLEQVFEEISAETTAMDDSQVVAGLAEPYTEEDRRAEASLMQPFSEQFDIDVAVLSEAQEKEASSKRKTVYRCQSCGDKAWGKPSLDLWCGKCKVPFVKLSDGYDREVETEVI</sequence>
<evidence type="ECO:0000313" key="3">
    <source>
        <dbReference type="Proteomes" id="UP000272412"/>
    </source>
</evidence>
<keyword evidence="3" id="KW-1185">Reference proteome</keyword>
<protein>
    <submittedName>
        <fullName evidence="2">SprT domain-containing protein</fullName>
    </submittedName>
</protein>
<dbReference type="Pfam" id="PF10263">
    <property type="entry name" value="SprT-like"/>
    <property type="match status" value="1"/>
</dbReference>
<reference evidence="2 3" key="1">
    <citation type="submission" date="2018-11" db="EMBL/GenBank/DDBJ databases">
        <title>Neisseria weixii sp. nov. isolated from the rectal contents of plateau pika (Ochotona cruzoniae).</title>
        <authorList>
            <person name="Zhang G."/>
        </authorList>
    </citation>
    <scope>NUCLEOTIDE SEQUENCE [LARGE SCALE GENOMIC DNA]</scope>
    <source>
        <strain evidence="2 3">10009</strain>
    </source>
</reference>
<dbReference type="GO" id="GO:0006950">
    <property type="term" value="P:response to stress"/>
    <property type="evidence" value="ECO:0007669"/>
    <property type="project" value="UniProtKB-ARBA"/>
</dbReference>
<dbReference type="Proteomes" id="UP000272412">
    <property type="component" value="Unassembled WGS sequence"/>
</dbReference>
<evidence type="ECO:0000313" key="2">
    <source>
        <dbReference type="EMBL" id="RPD86150.1"/>
    </source>
</evidence>